<dbReference type="GO" id="GO:0043171">
    <property type="term" value="P:peptide catabolic process"/>
    <property type="evidence" value="ECO:0007669"/>
    <property type="project" value="TreeGrafter"/>
</dbReference>
<dbReference type="PANTHER" id="PTHR11533:SF301">
    <property type="entry name" value="AMINOPEPTIDASE"/>
    <property type="match status" value="1"/>
</dbReference>
<dbReference type="Proteomes" id="UP000676336">
    <property type="component" value="Unassembled WGS sequence"/>
</dbReference>
<dbReference type="CDD" id="cd09601">
    <property type="entry name" value="M1_APN-Q_like"/>
    <property type="match status" value="1"/>
</dbReference>
<dbReference type="Gene3D" id="2.60.40.1730">
    <property type="entry name" value="tricorn interacting facor f3 domain"/>
    <property type="match status" value="2"/>
</dbReference>
<dbReference type="GO" id="GO:0005615">
    <property type="term" value="C:extracellular space"/>
    <property type="evidence" value="ECO:0007669"/>
    <property type="project" value="TreeGrafter"/>
</dbReference>
<keyword evidence="8" id="KW-0482">Metalloprotease</keyword>
<dbReference type="Gene3D" id="3.30.2010.30">
    <property type="match status" value="1"/>
</dbReference>
<evidence type="ECO:0000256" key="6">
    <source>
        <dbReference type="ARBA" id="ARBA00022801"/>
    </source>
</evidence>
<dbReference type="InterPro" id="IPR027268">
    <property type="entry name" value="Peptidase_M4/M1_CTD_sf"/>
</dbReference>
<comment type="similarity">
    <text evidence="2">Belongs to the peptidase M1 family.</text>
</comment>
<keyword evidence="6" id="KW-0378">Hydrolase</keyword>
<evidence type="ECO:0000259" key="15">
    <source>
        <dbReference type="Pfam" id="PF01433"/>
    </source>
</evidence>
<evidence type="ECO:0000256" key="4">
    <source>
        <dbReference type="ARBA" id="ARBA00022670"/>
    </source>
</evidence>
<dbReference type="GO" id="GO:0008270">
    <property type="term" value="F:zinc ion binding"/>
    <property type="evidence" value="ECO:0007669"/>
    <property type="project" value="InterPro"/>
</dbReference>
<evidence type="ECO:0008006" key="20">
    <source>
        <dbReference type="Google" id="ProtNLM"/>
    </source>
</evidence>
<evidence type="ECO:0000256" key="1">
    <source>
        <dbReference type="ARBA" id="ARBA00004236"/>
    </source>
</evidence>
<dbReference type="Pfam" id="PF01433">
    <property type="entry name" value="Peptidase_M1"/>
    <property type="match status" value="1"/>
</dbReference>
<comment type="cofactor">
    <cofactor evidence="13">
        <name>Zn(2+)</name>
        <dbReference type="ChEBI" id="CHEBI:29105"/>
    </cofactor>
    <text evidence="13">Binds 1 zinc ion per subunit.</text>
</comment>
<dbReference type="GO" id="GO:0005886">
    <property type="term" value="C:plasma membrane"/>
    <property type="evidence" value="ECO:0007669"/>
    <property type="project" value="UniProtKB-SubCell"/>
</dbReference>
<feature type="active site" description="Proton acceptor" evidence="12">
    <location>
        <position position="428"/>
    </location>
</feature>
<evidence type="ECO:0000256" key="13">
    <source>
        <dbReference type="PIRSR" id="PIRSR634016-3"/>
    </source>
</evidence>
<dbReference type="Gene3D" id="1.25.50.20">
    <property type="match status" value="1"/>
</dbReference>
<dbReference type="FunFam" id="1.25.50.20:FF:000001">
    <property type="entry name" value="Aminopeptidase"/>
    <property type="match status" value="1"/>
</dbReference>
<evidence type="ECO:0000256" key="3">
    <source>
        <dbReference type="ARBA" id="ARBA00022475"/>
    </source>
</evidence>
<evidence type="ECO:0000313" key="19">
    <source>
        <dbReference type="Proteomes" id="UP000676336"/>
    </source>
</evidence>
<keyword evidence="3" id="KW-1003">Cell membrane</keyword>
<dbReference type="InterPro" id="IPR024571">
    <property type="entry name" value="ERAP1-like_C_dom"/>
</dbReference>
<dbReference type="InterPro" id="IPR050344">
    <property type="entry name" value="Peptidase_M1_aminopeptidases"/>
</dbReference>
<evidence type="ECO:0000256" key="14">
    <source>
        <dbReference type="SAM" id="Phobius"/>
    </source>
</evidence>
<dbReference type="GO" id="GO:0070006">
    <property type="term" value="F:metalloaminopeptidase activity"/>
    <property type="evidence" value="ECO:0007669"/>
    <property type="project" value="TreeGrafter"/>
</dbReference>
<feature type="transmembrane region" description="Helical" evidence="14">
    <location>
        <begin position="30"/>
        <end position="54"/>
    </location>
</feature>
<dbReference type="SUPFAM" id="SSF63737">
    <property type="entry name" value="Leukotriene A4 hydrolase N-terminal domain"/>
    <property type="match status" value="2"/>
</dbReference>
<dbReference type="InterPro" id="IPR014782">
    <property type="entry name" value="Peptidase_M1_dom"/>
</dbReference>
<accession>A0A8S2JZ04</accession>
<evidence type="ECO:0000259" key="16">
    <source>
        <dbReference type="Pfam" id="PF11838"/>
    </source>
</evidence>
<evidence type="ECO:0000313" key="18">
    <source>
        <dbReference type="EMBL" id="CAF3828205.1"/>
    </source>
</evidence>
<keyword evidence="7 13" id="KW-0862">Zinc</keyword>
<dbReference type="FunFam" id="2.60.40.1730:FF:000013">
    <property type="entry name" value="Aminopeptidase"/>
    <property type="match status" value="1"/>
</dbReference>
<dbReference type="InterPro" id="IPR042097">
    <property type="entry name" value="Aminopeptidase_N-like_N_sf"/>
</dbReference>
<dbReference type="InterPro" id="IPR001930">
    <property type="entry name" value="Peptidase_M1"/>
</dbReference>
<dbReference type="SUPFAM" id="SSF55486">
    <property type="entry name" value="Metalloproteases ('zincins'), catalytic domain"/>
    <property type="match status" value="1"/>
</dbReference>
<comment type="caution">
    <text evidence="18">The sequence shown here is derived from an EMBL/GenBank/DDBJ whole genome shotgun (WGS) entry which is preliminary data.</text>
</comment>
<evidence type="ECO:0000256" key="12">
    <source>
        <dbReference type="PIRSR" id="PIRSR634016-1"/>
    </source>
</evidence>
<evidence type="ECO:0000256" key="10">
    <source>
        <dbReference type="ARBA" id="ARBA00023157"/>
    </source>
</evidence>
<proteinExistence type="inferred from homology"/>
<protein>
    <recommendedName>
        <fullName evidence="20">Aminopeptidase</fullName>
    </recommendedName>
</protein>
<feature type="domain" description="ERAP1-like C-terminal" evidence="16">
    <location>
        <begin position="469"/>
        <end position="791"/>
    </location>
</feature>
<name>A0A8S2JZ04_9BILA</name>
<dbReference type="PANTHER" id="PTHR11533">
    <property type="entry name" value="PROTEASE M1 ZINC METALLOPROTEASE"/>
    <property type="match status" value="1"/>
</dbReference>
<reference evidence="18" key="1">
    <citation type="submission" date="2021-02" db="EMBL/GenBank/DDBJ databases">
        <authorList>
            <person name="Nowell W R."/>
        </authorList>
    </citation>
    <scope>NUCLEOTIDE SEQUENCE</scope>
</reference>
<feature type="binding site" evidence="13">
    <location>
        <position position="431"/>
    </location>
    <ligand>
        <name>Zn(2+)</name>
        <dbReference type="ChEBI" id="CHEBI:29105"/>
        <note>catalytic</note>
    </ligand>
</feature>
<keyword evidence="10" id="KW-1015">Disulfide bond</keyword>
<comment type="subcellular location">
    <subcellularLocation>
        <location evidence="1">Cell membrane</location>
    </subcellularLocation>
</comment>
<keyword evidence="14" id="KW-1133">Transmembrane helix</keyword>
<evidence type="ECO:0000256" key="9">
    <source>
        <dbReference type="ARBA" id="ARBA00023136"/>
    </source>
</evidence>
<dbReference type="Pfam" id="PF17900">
    <property type="entry name" value="Peptidase_M1_N"/>
    <property type="match status" value="2"/>
</dbReference>
<dbReference type="EMBL" id="CAJOBI010000511">
    <property type="protein sequence ID" value="CAF3828205.1"/>
    <property type="molecule type" value="Genomic_DNA"/>
</dbReference>
<evidence type="ECO:0000256" key="7">
    <source>
        <dbReference type="ARBA" id="ARBA00022833"/>
    </source>
</evidence>
<keyword evidence="4" id="KW-0645">Protease</keyword>
<dbReference type="InterPro" id="IPR034016">
    <property type="entry name" value="M1_APN-typ"/>
</dbReference>
<keyword evidence="14" id="KW-0812">Transmembrane</keyword>
<dbReference type="GO" id="GO:0006508">
    <property type="term" value="P:proteolysis"/>
    <property type="evidence" value="ECO:0007669"/>
    <property type="project" value="UniProtKB-KW"/>
</dbReference>
<dbReference type="GO" id="GO:0042277">
    <property type="term" value="F:peptide binding"/>
    <property type="evidence" value="ECO:0007669"/>
    <property type="project" value="TreeGrafter"/>
</dbReference>
<feature type="domain" description="Aminopeptidase N-like N-terminal" evidence="17">
    <location>
        <begin position="127"/>
        <end position="315"/>
    </location>
</feature>
<evidence type="ECO:0000259" key="17">
    <source>
        <dbReference type="Pfam" id="PF17900"/>
    </source>
</evidence>
<dbReference type="Pfam" id="PF11838">
    <property type="entry name" value="ERAP1_C"/>
    <property type="match status" value="1"/>
</dbReference>
<dbReference type="Gene3D" id="1.10.390.10">
    <property type="entry name" value="Neutral Protease Domain 2"/>
    <property type="match status" value="1"/>
</dbReference>
<keyword evidence="11" id="KW-0325">Glycoprotein</keyword>
<feature type="binding site" evidence="13">
    <location>
        <position position="427"/>
    </location>
    <ligand>
        <name>Zn(2+)</name>
        <dbReference type="ChEBI" id="CHEBI:29105"/>
        <note>catalytic</note>
    </ligand>
</feature>
<keyword evidence="9 14" id="KW-0472">Membrane</keyword>
<dbReference type="PRINTS" id="PR00756">
    <property type="entry name" value="ALADIPTASE"/>
</dbReference>
<evidence type="ECO:0000256" key="5">
    <source>
        <dbReference type="ARBA" id="ARBA00022723"/>
    </source>
</evidence>
<keyword evidence="5 13" id="KW-0479">Metal-binding</keyword>
<sequence>MVSESFDLSTTDPTIITNDSKTIYHVKKPIFWAIVSGIVAIFITLLVLTIYFGVNQKVSASKTTATTTTTTAKIAATTEAIEAATASSKTTTLTATTTRIIATATELIETTILAPPIERIPTNLRQEEYRLTLFPNLTSETFTGVLFYTFTCLETTNEVVLHQKDLLLNNSTIKIVNSSLTVSPLPVLDSWSYDDYSELIRLKFSSPFIPNHNYTLYLTFSANISRELHGLYISKYIDTNGITKTFMTSQMEPTHARTVFPCIDEPARKAIFYISVLHDSSERVWSNGEIQRTEILDKGKLLSHFTPTLKMSTFLLAIIVASKSDFDCRPESIVGSTNISSRVCGRIDILPQLAYADEIASKSLVYFNEYFDIPYPLPKLEHFAVPDFGAGAMENYGLAIYREVGLFYDENTVSASRKQYITTVVTHEIAHQWFGNLVSPAWWGEFRNSVVWLNDTLMRLQISTSDSDWILANPDYLGIYRTKYDARNFRLIISQLLSDHTRIPTITRGALIDDVFALSRTSLVNTSDAYELIRYLKDEVEFVPWTAAFSAMRLQEDLLTGQEILLDVQQYFLELLLPLYHKIGWEPIDQSKDWLRALLQPSVLSAACRYGHRECVEEARKTYRRWFSNPALNQIPATLRSTVYCTIIRAGSQPEFNFLWDRLTQENVASETLNLLNGLACTQDPSLILWFLNQHLKINSIIRDQDLAASIQRVARSSHGNQIAWNWIRDNWDQLFSKWGKSGSSLSGIIDAVSSRFINSRQRDEFVTFANSISDKGTTYRQFQLSLDKINAAIEWNRINLNGITSFVHPGNTGPEVNSHRLPSLAIPIHYNLYVKPYLNISDSNVRYSIFEGDVNITIKIIQATDYIILHKRFIVVRYPITLSIPRVSVIRTIYDNERDFFTIIFNQTLLNNTEFTLMIPYIGELRNDTFGFYLSSYLRSTDKVRRYLVASQMEPISARRALPCFDEPALKATYTIIVEHEQHYRAWSNMPIASTQNQLNGWIITQFEKSVPMSSYLLALVVADFECLVQNNTGHYRNITTSICAQPEKKNDLYYALKVATKNIEDFEEQYKVNFPISKVDHIAVPDFDAGK</sequence>
<dbReference type="GO" id="GO:0005737">
    <property type="term" value="C:cytoplasm"/>
    <property type="evidence" value="ECO:0007669"/>
    <property type="project" value="TreeGrafter"/>
</dbReference>
<evidence type="ECO:0000256" key="8">
    <source>
        <dbReference type="ARBA" id="ARBA00023049"/>
    </source>
</evidence>
<evidence type="ECO:0000256" key="11">
    <source>
        <dbReference type="ARBA" id="ARBA00023180"/>
    </source>
</evidence>
<organism evidence="18 19">
    <name type="scientific">Rotaria magnacalcarata</name>
    <dbReference type="NCBI Taxonomy" id="392030"/>
    <lineage>
        <taxon>Eukaryota</taxon>
        <taxon>Metazoa</taxon>
        <taxon>Spiralia</taxon>
        <taxon>Gnathifera</taxon>
        <taxon>Rotifera</taxon>
        <taxon>Eurotatoria</taxon>
        <taxon>Bdelloidea</taxon>
        <taxon>Philodinida</taxon>
        <taxon>Philodinidae</taxon>
        <taxon>Rotaria</taxon>
    </lineage>
</organism>
<feature type="domain" description="Peptidase M1 membrane alanine aminopeptidase" evidence="15">
    <location>
        <begin position="355"/>
        <end position="456"/>
    </location>
</feature>
<dbReference type="InterPro" id="IPR045357">
    <property type="entry name" value="Aminopeptidase_N-like_N"/>
</dbReference>
<evidence type="ECO:0000256" key="2">
    <source>
        <dbReference type="ARBA" id="ARBA00010136"/>
    </source>
</evidence>
<dbReference type="AlphaFoldDB" id="A0A8S2JZ04"/>
<gene>
    <name evidence="18" type="ORF">SMN809_LOCUS2702</name>
</gene>
<feature type="domain" description="Aminopeptidase N-like N-terminal" evidence="17">
    <location>
        <begin position="828"/>
        <end position="1018"/>
    </location>
</feature>